<organism evidence="1 2">
    <name type="scientific">Hazenella coriacea</name>
    <dbReference type="NCBI Taxonomy" id="1179467"/>
    <lineage>
        <taxon>Bacteria</taxon>
        <taxon>Bacillati</taxon>
        <taxon>Bacillota</taxon>
        <taxon>Bacilli</taxon>
        <taxon>Bacillales</taxon>
        <taxon>Thermoactinomycetaceae</taxon>
        <taxon>Hazenella</taxon>
    </lineage>
</organism>
<gene>
    <name evidence="1" type="ORF">EDD58_102352</name>
</gene>
<sequence>MSTIPDVTPNDIRNVLIDTADIIEGFPAHIVNAEKALKALQDGYRNSNQPSLEPLVRVTDENQSILSDNPLERALALTILIKDNKLTREEIWKYTNDESPMVKKVALQGLGDPIDQIERREYWIRAHKESSDFGVRESWAYTLLNTTAKEELDKWMSLVEYKSIDIWICINLFLQKYFPDAPEMDILPDPDPTIMDSFIAPVLDWYKNNNGKF</sequence>
<reference evidence="1 2" key="1">
    <citation type="submission" date="2019-03" db="EMBL/GenBank/DDBJ databases">
        <title>Genomic Encyclopedia of Type Strains, Phase IV (KMG-IV): sequencing the most valuable type-strain genomes for metagenomic binning, comparative biology and taxonomic classification.</title>
        <authorList>
            <person name="Goeker M."/>
        </authorList>
    </citation>
    <scope>NUCLEOTIDE SEQUENCE [LARGE SCALE GENOMIC DNA]</scope>
    <source>
        <strain evidence="1 2">DSM 45707</strain>
    </source>
</reference>
<dbReference type="Proteomes" id="UP000294937">
    <property type="component" value="Unassembled WGS sequence"/>
</dbReference>
<comment type="caution">
    <text evidence="1">The sequence shown here is derived from an EMBL/GenBank/DDBJ whole genome shotgun (WGS) entry which is preliminary data.</text>
</comment>
<name>A0A4R3L769_9BACL</name>
<evidence type="ECO:0008006" key="3">
    <source>
        <dbReference type="Google" id="ProtNLM"/>
    </source>
</evidence>
<accession>A0A4R3L769</accession>
<dbReference type="OrthoDB" id="2550672at2"/>
<protein>
    <recommendedName>
        <fullName evidence="3">HEAT repeat protein</fullName>
    </recommendedName>
</protein>
<proteinExistence type="predicted"/>
<evidence type="ECO:0000313" key="2">
    <source>
        <dbReference type="Proteomes" id="UP000294937"/>
    </source>
</evidence>
<dbReference type="EMBL" id="SMAG01000002">
    <property type="protein sequence ID" value="TCS95771.1"/>
    <property type="molecule type" value="Genomic_DNA"/>
</dbReference>
<dbReference type="RefSeq" id="WP_131923748.1">
    <property type="nucleotide sequence ID" value="NZ_SMAG01000002.1"/>
</dbReference>
<dbReference type="AlphaFoldDB" id="A0A4R3L769"/>
<evidence type="ECO:0000313" key="1">
    <source>
        <dbReference type="EMBL" id="TCS95771.1"/>
    </source>
</evidence>
<keyword evidence="2" id="KW-1185">Reference proteome</keyword>